<dbReference type="PANTHER" id="PTHR12277">
    <property type="entry name" value="ALPHA/BETA HYDROLASE DOMAIN-CONTAINING PROTEIN"/>
    <property type="match status" value="1"/>
</dbReference>
<sequence>MLPHMLWFLVLGPAAALSLFLGFLWFFQEKVIFQPSSTLGVRYPTSNPRGMKNPSEHGMDYEDVYLHSADGTRIHMWMITQPNPNRMTVPTILYLQSNAGNCGFRLPILSRFYKHFLTNIAVLSYRGYGFSSGVSTEQGIYSDAVAALQYLESRDDIHKKKIFLYGSSIGSAVALTLAQRMVDSVSGIILENPFTTLYAIAVATLPFLKWLPLLNFFMRVKMDNLSIISNLTLPLLILTGEDDTTVDPCQSIQLYKASPSKVKINLRIPKAGHNNLWEVDADRCLKEILKFIQLH</sequence>
<feature type="transmembrane region" description="Helical" evidence="1">
    <location>
        <begin position="194"/>
        <end position="217"/>
    </location>
</feature>
<dbReference type="InterPro" id="IPR029058">
    <property type="entry name" value="AB_hydrolase_fold"/>
</dbReference>
<evidence type="ECO:0000313" key="4">
    <source>
        <dbReference type="Proteomes" id="UP000823046"/>
    </source>
</evidence>
<dbReference type="Gene3D" id="3.40.50.1820">
    <property type="entry name" value="alpha/beta hydrolase"/>
    <property type="match status" value="1"/>
</dbReference>
<feature type="transmembrane region" description="Helical" evidence="1">
    <location>
        <begin position="6"/>
        <end position="27"/>
    </location>
</feature>
<keyword evidence="4" id="KW-1185">Reference proteome</keyword>
<keyword evidence="1" id="KW-0812">Transmembrane</keyword>
<organism evidence="3 4">
    <name type="scientific">Cardiosporidium cionae</name>
    <dbReference type="NCBI Taxonomy" id="476202"/>
    <lineage>
        <taxon>Eukaryota</taxon>
        <taxon>Sar</taxon>
        <taxon>Alveolata</taxon>
        <taxon>Apicomplexa</taxon>
        <taxon>Aconoidasida</taxon>
        <taxon>Nephromycida</taxon>
        <taxon>Cardiosporidium</taxon>
    </lineage>
</organism>
<dbReference type="Proteomes" id="UP000823046">
    <property type="component" value="Unassembled WGS sequence"/>
</dbReference>
<keyword evidence="1" id="KW-1133">Transmembrane helix</keyword>
<dbReference type="SUPFAM" id="SSF53474">
    <property type="entry name" value="alpha/beta-Hydrolases"/>
    <property type="match status" value="1"/>
</dbReference>
<reference evidence="3 4" key="1">
    <citation type="journal article" date="2020" name="bioRxiv">
        <title>Metabolic contributions of an alphaproteobacterial endosymbiont in the apicomplexan Cardiosporidium cionae.</title>
        <authorList>
            <person name="Hunter E.S."/>
            <person name="Paight C.J."/>
            <person name="Lane C.E."/>
        </authorList>
    </citation>
    <scope>NUCLEOTIDE SEQUENCE [LARGE SCALE GENOMIC DNA]</scope>
    <source>
        <strain evidence="3">ESH_2018</strain>
    </source>
</reference>
<comment type="caution">
    <text evidence="3">The sequence shown here is derived from an EMBL/GenBank/DDBJ whole genome shotgun (WGS) entry which is preliminary data.</text>
</comment>
<dbReference type="InterPro" id="IPR001375">
    <property type="entry name" value="Peptidase_S9_cat"/>
</dbReference>
<proteinExistence type="predicted"/>
<feature type="transmembrane region" description="Helical" evidence="1">
    <location>
        <begin position="162"/>
        <end position="182"/>
    </location>
</feature>
<dbReference type="PANTHER" id="PTHR12277:SF81">
    <property type="entry name" value="PROTEIN ABHD13"/>
    <property type="match status" value="1"/>
</dbReference>
<gene>
    <name evidence="3" type="ORF">IE077_001505</name>
</gene>
<evidence type="ECO:0000256" key="1">
    <source>
        <dbReference type="SAM" id="Phobius"/>
    </source>
</evidence>
<protein>
    <submittedName>
        <fullName evidence="3">Phospholipase/carboxylesterase</fullName>
    </submittedName>
</protein>
<name>A0ABQ7J5H7_9APIC</name>
<keyword evidence="1" id="KW-0472">Membrane</keyword>
<feature type="domain" description="Peptidase S9 prolyl oligopeptidase catalytic" evidence="2">
    <location>
        <begin position="137"/>
        <end position="273"/>
    </location>
</feature>
<evidence type="ECO:0000313" key="3">
    <source>
        <dbReference type="EMBL" id="KAF8819179.1"/>
    </source>
</evidence>
<evidence type="ECO:0000259" key="2">
    <source>
        <dbReference type="Pfam" id="PF00326"/>
    </source>
</evidence>
<accession>A0ABQ7J5H7</accession>
<dbReference type="EMBL" id="JADAQX010000909">
    <property type="protein sequence ID" value="KAF8819179.1"/>
    <property type="molecule type" value="Genomic_DNA"/>
</dbReference>
<dbReference type="Pfam" id="PF00326">
    <property type="entry name" value="Peptidase_S9"/>
    <property type="match status" value="1"/>
</dbReference>